<dbReference type="EC" id="2.7.1.107" evidence="4"/>
<protein>
    <submittedName>
        <fullName evidence="4">Diacylglycerol kinase</fullName>
        <ecNumber evidence="4">2.7.1.107</ecNumber>
    </submittedName>
</protein>
<evidence type="ECO:0000256" key="1">
    <source>
        <dbReference type="ARBA" id="ARBA00001946"/>
    </source>
</evidence>
<feature type="domain" description="DAGKc" evidence="3">
    <location>
        <begin position="1"/>
        <end position="138"/>
    </location>
</feature>
<dbReference type="PANTHER" id="PTHR12358">
    <property type="entry name" value="SPHINGOSINE KINASE"/>
    <property type="match status" value="1"/>
</dbReference>
<dbReference type="AlphaFoldDB" id="A0A410W7A5"/>
<dbReference type="Gene3D" id="3.40.50.10330">
    <property type="entry name" value="Probable inorganic polyphosphate/atp-NAD kinase, domain 1"/>
    <property type="match status" value="1"/>
</dbReference>
<dbReference type="PANTHER" id="PTHR12358:SF106">
    <property type="entry name" value="LIPID KINASE YEGS"/>
    <property type="match status" value="1"/>
</dbReference>
<dbReference type="PROSITE" id="PS50146">
    <property type="entry name" value="DAGK"/>
    <property type="match status" value="1"/>
</dbReference>
<evidence type="ECO:0000313" key="4">
    <source>
        <dbReference type="EMBL" id="QAU51727.1"/>
    </source>
</evidence>
<dbReference type="GO" id="GO:0005886">
    <property type="term" value="C:plasma membrane"/>
    <property type="evidence" value="ECO:0007669"/>
    <property type="project" value="TreeGrafter"/>
</dbReference>
<evidence type="ECO:0000256" key="2">
    <source>
        <dbReference type="ARBA" id="ARBA00005983"/>
    </source>
</evidence>
<dbReference type="Proteomes" id="UP000288929">
    <property type="component" value="Chromosome"/>
</dbReference>
<dbReference type="RefSeq" id="WP_128889271.1">
    <property type="nucleotide sequence ID" value="NZ_BMCX01000004.1"/>
</dbReference>
<dbReference type="SUPFAM" id="SSF111331">
    <property type="entry name" value="NAD kinase/diacylglycerol kinase-like"/>
    <property type="match status" value="1"/>
</dbReference>
<accession>A0A410W7A5</accession>
<dbReference type="InterPro" id="IPR050187">
    <property type="entry name" value="Lipid_Phosphate_FormReg"/>
</dbReference>
<proteinExistence type="inferred from homology"/>
<sequence length="345" mass="37884">MRTLLIANPNSTTQSPRLFSRLIPTLREVEGLEMKAVFTHYAGHAREICSGLSVEDYDVVIAVGGDGTVNEVVNGLLGPVDQRRDPKDVPALAVIPTGSANVFVRALGFPAEPILATEELAKSLRSQRIRSVEVGTWDNEWFAVNAGFGIDADVIAGVDRVRSKGASATPFRYFKVAIQAWRRIHREPPQINISGTLKSGERFEEERLPLLIASNTNPWTFLGPLPVVTNPDNSFDQGLGLFGLRDISGVGGVAAMAHIVGFGHNKFMDRYLEPRTVSYDDVAEVEIRCENDQRFQVDGEYVDQMSSVTLGALPDALRVYAPGKDSGDTPMSRMRRLLSFLDPRS</sequence>
<keyword evidence="5" id="KW-1185">Reference proteome</keyword>
<dbReference type="Pfam" id="PF00781">
    <property type="entry name" value="DAGK_cat"/>
    <property type="match status" value="1"/>
</dbReference>
<dbReference type="InterPro" id="IPR017438">
    <property type="entry name" value="ATP-NAD_kinase_N"/>
</dbReference>
<keyword evidence="4" id="KW-0808">Transferase</keyword>
<dbReference type="InterPro" id="IPR016064">
    <property type="entry name" value="NAD/diacylglycerol_kinase_sf"/>
</dbReference>
<evidence type="ECO:0000259" key="3">
    <source>
        <dbReference type="PROSITE" id="PS50146"/>
    </source>
</evidence>
<dbReference type="EMBL" id="CP035299">
    <property type="protein sequence ID" value="QAU51727.1"/>
    <property type="molecule type" value="Genomic_DNA"/>
</dbReference>
<reference evidence="4 5" key="1">
    <citation type="submission" date="2019-01" db="EMBL/GenBank/DDBJ databases">
        <authorList>
            <person name="Ruckert C."/>
            <person name="Busche T."/>
            <person name="Kalinowski J."/>
        </authorList>
    </citation>
    <scope>NUCLEOTIDE SEQUENCE [LARGE SCALE GENOMIC DNA]</scope>
    <source>
        <strain evidence="4 5">136/3</strain>
    </source>
</reference>
<evidence type="ECO:0000313" key="5">
    <source>
        <dbReference type="Proteomes" id="UP000288929"/>
    </source>
</evidence>
<comment type="cofactor">
    <cofactor evidence="1">
        <name>Mg(2+)</name>
        <dbReference type="ChEBI" id="CHEBI:18420"/>
    </cofactor>
</comment>
<dbReference type="OrthoDB" id="142078at2"/>
<name>A0A410W7A5_9CORY</name>
<comment type="similarity">
    <text evidence="2">Belongs to the diacylglycerol/lipid kinase family.</text>
</comment>
<dbReference type="Gene3D" id="2.60.200.40">
    <property type="match status" value="1"/>
</dbReference>
<dbReference type="InterPro" id="IPR001206">
    <property type="entry name" value="Diacylglycerol_kinase_cat_dom"/>
</dbReference>
<organism evidence="4 5">
    <name type="scientific">Corynebacterium pelargi</name>
    <dbReference type="NCBI Taxonomy" id="1471400"/>
    <lineage>
        <taxon>Bacteria</taxon>
        <taxon>Bacillati</taxon>
        <taxon>Actinomycetota</taxon>
        <taxon>Actinomycetes</taxon>
        <taxon>Mycobacteriales</taxon>
        <taxon>Corynebacteriaceae</taxon>
        <taxon>Corynebacterium</taxon>
    </lineage>
</organism>
<gene>
    <name evidence="4" type="primary">dagK1</name>
    <name evidence="4" type="ORF">CPELA_02145</name>
</gene>
<dbReference type="SMART" id="SM00046">
    <property type="entry name" value="DAGKc"/>
    <property type="match status" value="1"/>
</dbReference>
<dbReference type="KEGG" id="cpeg:CPELA_02145"/>
<dbReference type="GO" id="GO:0004143">
    <property type="term" value="F:ATP-dependent diacylglycerol kinase activity"/>
    <property type="evidence" value="ECO:0007669"/>
    <property type="project" value="UniProtKB-EC"/>
</dbReference>
<keyword evidence="4" id="KW-0418">Kinase</keyword>